<keyword evidence="3" id="KW-0690">Ribosome biogenesis</keyword>
<keyword evidence="9" id="KW-1185">Reference proteome</keyword>
<evidence type="ECO:0000256" key="3">
    <source>
        <dbReference type="ARBA" id="ARBA00022517"/>
    </source>
</evidence>
<evidence type="ECO:0000256" key="6">
    <source>
        <dbReference type="ARBA" id="ARBA00024695"/>
    </source>
</evidence>
<dbReference type="GO" id="GO:0032040">
    <property type="term" value="C:small-subunit processome"/>
    <property type="evidence" value="ECO:0007669"/>
    <property type="project" value="InterPro"/>
</dbReference>
<accession>A0A4V1IQ63</accession>
<feature type="region of interest" description="Disordered" evidence="7">
    <location>
        <begin position="1"/>
        <end position="20"/>
    </location>
</feature>
<comment type="subcellular location">
    <subcellularLocation>
        <location evidence="1">Nucleus</location>
        <location evidence="1">Nucleolus</location>
    </subcellularLocation>
</comment>
<dbReference type="OrthoDB" id="441771at2759"/>
<dbReference type="InterPro" id="IPR007276">
    <property type="entry name" value="Nop14"/>
</dbReference>
<evidence type="ECO:0000256" key="2">
    <source>
        <dbReference type="ARBA" id="ARBA00007466"/>
    </source>
</evidence>
<evidence type="ECO:0000256" key="4">
    <source>
        <dbReference type="ARBA" id="ARBA00022552"/>
    </source>
</evidence>
<comment type="function">
    <text evidence="6">Involved in nucleolar processing of pre-18S ribosomal RNA. Has a role in the nuclear export of 40S pre-ribosomal subunit to the cytoplasm.</text>
</comment>
<name>A0A4V1IQ63_9FUNG</name>
<evidence type="ECO:0000256" key="1">
    <source>
        <dbReference type="ARBA" id="ARBA00004604"/>
    </source>
</evidence>
<dbReference type="Proteomes" id="UP000269721">
    <property type="component" value="Unassembled WGS sequence"/>
</dbReference>
<dbReference type="AlphaFoldDB" id="A0A4V1IQ63"/>
<keyword evidence="5" id="KW-0539">Nucleus</keyword>
<comment type="similarity">
    <text evidence="2">Belongs to the NOP14 family.</text>
</comment>
<keyword evidence="4" id="KW-0698">rRNA processing</keyword>
<evidence type="ECO:0000313" key="9">
    <source>
        <dbReference type="Proteomes" id="UP000269721"/>
    </source>
</evidence>
<protein>
    <submittedName>
        <fullName evidence="8">Nop14-like family-domain-containing protein</fullName>
    </submittedName>
</protein>
<dbReference type="PANTHER" id="PTHR23183">
    <property type="entry name" value="NOP14"/>
    <property type="match status" value="1"/>
</dbReference>
<reference evidence="9" key="1">
    <citation type="journal article" date="2018" name="Nat. Microbiol.">
        <title>Leveraging single-cell genomics to expand the fungal tree of life.</title>
        <authorList>
            <person name="Ahrendt S.R."/>
            <person name="Quandt C.A."/>
            <person name="Ciobanu D."/>
            <person name="Clum A."/>
            <person name="Salamov A."/>
            <person name="Andreopoulos B."/>
            <person name="Cheng J.F."/>
            <person name="Woyke T."/>
            <person name="Pelin A."/>
            <person name="Henrissat B."/>
            <person name="Reynolds N.K."/>
            <person name="Benny G.L."/>
            <person name="Smith M.E."/>
            <person name="James T.Y."/>
            <person name="Grigoriev I.V."/>
        </authorList>
    </citation>
    <scope>NUCLEOTIDE SEQUENCE [LARGE SCALE GENOMIC DNA]</scope>
</reference>
<sequence length="262" mass="29203">MGRPSSNPAAAQTKKGGSALKRLKTTLKDAGLIGPAALKTRVSKKRSQKVQSAAMGARKELKTTLASMAAKAKDNNPFELKHATPKHDVLNRKVKGVQGRPGVTRKRGEEARKKTIMREMEAKGKATSFVDRRFGENDPEMSVEDKMMERFMKEKARRTDRGSIYNLEEEELTHMGQSLAAEDAFEDAGLRKAPDNDDSDDGQIDRDTVRYTHFGGFEETVRIGSIGHRGFESEGTGREVRCYILRLIPFPIEGPRPKEVEE</sequence>
<dbReference type="PANTHER" id="PTHR23183:SF0">
    <property type="entry name" value="NUCLEOLAR PROTEIN 14"/>
    <property type="match status" value="1"/>
</dbReference>
<dbReference type="EMBL" id="KZ999058">
    <property type="protein sequence ID" value="RKO85457.1"/>
    <property type="molecule type" value="Genomic_DNA"/>
</dbReference>
<gene>
    <name evidence="8" type="ORF">BDK51DRAFT_22503</name>
</gene>
<evidence type="ECO:0000313" key="8">
    <source>
        <dbReference type="EMBL" id="RKO85457.1"/>
    </source>
</evidence>
<dbReference type="GO" id="GO:0030692">
    <property type="term" value="C:Noc4p-Nop14p complex"/>
    <property type="evidence" value="ECO:0007669"/>
    <property type="project" value="TreeGrafter"/>
</dbReference>
<dbReference type="GO" id="GO:0030490">
    <property type="term" value="P:maturation of SSU-rRNA"/>
    <property type="evidence" value="ECO:0007669"/>
    <property type="project" value="TreeGrafter"/>
</dbReference>
<organism evidence="8 9">
    <name type="scientific">Blyttiomyces helicus</name>
    <dbReference type="NCBI Taxonomy" id="388810"/>
    <lineage>
        <taxon>Eukaryota</taxon>
        <taxon>Fungi</taxon>
        <taxon>Fungi incertae sedis</taxon>
        <taxon>Chytridiomycota</taxon>
        <taxon>Chytridiomycota incertae sedis</taxon>
        <taxon>Chytridiomycetes</taxon>
        <taxon>Chytridiomycetes incertae sedis</taxon>
        <taxon>Blyttiomyces</taxon>
    </lineage>
</organism>
<dbReference type="Pfam" id="PF04147">
    <property type="entry name" value="Nop14"/>
    <property type="match status" value="1"/>
</dbReference>
<evidence type="ECO:0000256" key="5">
    <source>
        <dbReference type="ARBA" id="ARBA00023242"/>
    </source>
</evidence>
<evidence type="ECO:0000256" key="7">
    <source>
        <dbReference type="SAM" id="MobiDB-lite"/>
    </source>
</evidence>
<proteinExistence type="inferred from homology"/>
<feature type="compositionally biased region" description="Polar residues" evidence="7">
    <location>
        <begin position="1"/>
        <end position="10"/>
    </location>
</feature>